<sequence>MDAQLDALHTSVAQLRAQNRRAATQASKPAYFTNAVLNPTKMDILDLIRDADAFEASLFVATRSRFGEHSASTSTAAPEPPKPAMRTVPMPTPLKQPQREDSDARTYLLAAEKLLHNYHTAPRARKHIRMLLKRDGELQRHTARYQATIEQAERAQQQQQQSTPRTPQRGATTPRPPSNAAQTELERVKAEIQREKMEIVALESMLADLSNAAQPIGPSQTSLRRASPARTTPQKQTPRRDGPASLRQSTVQTPYTSSLRQSLARRQAATPRTPGRPSPAPAPAPRSASTLAASTSASPAARRTLRQSTATSTPTRTTPHRREPALGRSVVGTPTSAASPRRTPTRALAQTVSGPPTPASTASTTQRSPVRRPTTPSKGAKTANPSLVPHGVMPPVSDELERITAMLWRGFGESMRYAAPGCASASYAATFGVLRALEQCAPQQDDMPSGDAPNPTSPLPVMVVMMAHVLLLLMRSPAPHTLSLPAIKTFSEKWWKQQGQPDLQAAQAQPATRNTLVQHVGLDATEGEQTGEALATRAVYGLVAKKLLRIQRAGGAANVRFA</sequence>
<feature type="compositionally biased region" description="Low complexity" evidence="1">
    <location>
        <begin position="359"/>
        <end position="368"/>
    </location>
</feature>
<feature type="compositionally biased region" description="Low complexity" evidence="1">
    <location>
        <begin position="285"/>
        <end position="302"/>
    </location>
</feature>
<comment type="caution">
    <text evidence="2">The sequence shown here is derived from an EMBL/GenBank/DDBJ whole genome shotgun (WGS) entry which is preliminary data.</text>
</comment>
<feature type="region of interest" description="Disordered" evidence="1">
    <location>
        <begin position="150"/>
        <end position="185"/>
    </location>
</feature>
<dbReference type="GeneID" id="28728403"/>
<dbReference type="OrthoDB" id="3365304at2759"/>
<feature type="region of interest" description="Disordered" evidence="1">
    <location>
        <begin position="67"/>
        <end position="88"/>
    </location>
</feature>
<keyword evidence="3" id="KW-1185">Reference proteome</keyword>
<feature type="region of interest" description="Disordered" evidence="1">
    <location>
        <begin position="213"/>
        <end position="394"/>
    </location>
</feature>
<feature type="compositionally biased region" description="Low complexity" evidence="1">
    <location>
        <begin position="150"/>
        <end position="169"/>
    </location>
</feature>
<dbReference type="RefSeq" id="XP_017991227.1">
    <property type="nucleotide sequence ID" value="XM_018136528.1"/>
</dbReference>
<dbReference type="VEuPathDB" id="FungiDB:Malapachy_2033"/>
<gene>
    <name evidence="2" type="ORF">Malapachy_2033</name>
</gene>
<reference evidence="2 3" key="1">
    <citation type="submission" date="2015-07" db="EMBL/GenBank/DDBJ databases">
        <title>Draft Genome Sequence of Malassezia furfur CBS1878 and Malassezia pachydermatis CBS1879.</title>
        <authorList>
            <person name="Triana S."/>
            <person name="Ohm R."/>
            <person name="Gonzalez A."/>
            <person name="DeCock H."/>
            <person name="Restrepo S."/>
            <person name="Celis A."/>
        </authorList>
    </citation>
    <scope>NUCLEOTIDE SEQUENCE [LARGE SCALE GENOMIC DNA]</scope>
    <source>
        <strain evidence="2 3">CBS 1879</strain>
    </source>
</reference>
<feature type="compositionally biased region" description="Polar residues" evidence="1">
    <location>
        <begin position="213"/>
        <end position="236"/>
    </location>
</feature>
<feature type="compositionally biased region" description="Pro residues" evidence="1">
    <location>
        <begin position="274"/>
        <end position="284"/>
    </location>
</feature>
<dbReference type="Proteomes" id="UP000037751">
    <property type="component" value="Unassembled WGS sequence"/>
</dbReference>
<dbReference type="EMBL" id="LGAV01000005">
    <property type="protein sequence ID" value="KOS13595.1"/>
    <property type="molecule type" value="Genomic_DNA"/>
</dbReference>
<protein>
    <submittedName>
        <fullName evidence="2">Merozoite surface protein msp-1</fullName>
    </submittedName>
</protein>
<proteinExistence type="predicted"/>
<organism evidence="2 3">
    <name type="scientific">Malassezia pachydermatis</name>
    <dbReference type="NCBI Taxonomy" id="77020"/>
    <lineage>
        <taxon>Eukaryota</taxon>
        <taxon>Fungi</taxon>
        <taxon>Dikarya</taxon>
        <taxon>Basidiomycota</taxon>
        <taxon>Ustilaginomycotina</taxon>
        <taxon>Malasseziomycetes</taxon>
        <taxon>Malasseziales</taxon>
        <taxon>Malasseziaceae</taxon>
        <taxon>Malassezia</taxon>
    </lineage>
</organism>
<feature type="compositionally biased region" description="Polar residues" evidence="1">
    <location>
        <begin position="246"/>
        <end position="261"/>
    </location>
</feature>
<name>A0A0N0RS35_9BASI</name>
<evidence type="ECO:0000256" key="1">
    <source>
        <dbReference type="SAM" id="MobiDB-lite"/>
    </source>
</evidence>
<accession>A0A0N0RS35</accession>
<dbReference type="AlphaFoldDB" id="A0A0N0RS35"/>
<evidence type="ECO:0000313" key="3">
    <source>
        <dbReference type="Proteomes" id="UP000037751"/>
    </source>
</evidence>
<keyword evidence="2" id="KW-0477">Merozoite</keyword>
<evidence type="ECO:0000313" key="2">
    <source>
        <dbReference type="EMBL" id="KOS13595.1"/>
    </source>
</evidence>